<dbReference type="InterPro" id="IPR020846">
    <property type="entry name" value="MFS_dom"/>
</dbReference>
<dbReference type="EMBL" id="OU898280">
    <property type="protein sequence ID" value="CAG9834867.1"/>
    <property type="molecule type" value="Genomic_DNA"/>
</dbReference>
<feature type="transmembrane region" description="Helical" evidence="5">
    <location>
        <begin position="415"/>
        <end position="437"/>
    </location>
</feature>
<dbReference type="GO" id="GO:0022857">
    <property type="term" value="F:transmembrane transporter activity"/>
    <property type="evidence" value="ECO:0007669"/>
    <property type="project" value="InterPro"/>
</dbReference>
<evidence type="ECO:0000313" key="7">
    <source>
        <dbReference type="EMBL" id="CAG9834867.1"/>
    </source>
</evidence>
<evidence type="ECO:0000256" key="2">
    <source>
        <dbReference type="ARBA" id="ARBA00022692"/>
    </source>
</evidence>
<protein>
    <recommendedName>
        <fullName evidence="6">Major facilitator superfamily (MFS) profile domain-containing protein</fullName>
    </recommendedName>
</protein>
<feature type="transmembrane region" description="Helical" evidence="5">
    <location>
        <begin position="102"/>
        <end position="123"/>
    </location>
</feature>
<keyword evidence="8" id="KW-1185">Reference proteome</keyword>
<dbReference type="InterPro" id="IPR005829">
    <property type="entry name" value="Sugar_transporter_CS"/>
</dbReference>
<dbReference type="GO" id="GO:0016020">
    <property type="term" value="C:membrane"/>
    <property type="evidence" value="ECO:0007669"/>
    <property type="project" value="UniProtKB-SubCell"/>
</dbReference>
<keyword evidence="3 5" id="KW-1133">Transmembrane helix</keyword>
<dbReference type="InterPro" id="IPR011701">
    <property type="entry name" value="MFS"/>
</dbReference>
<dbReference type="OrthoDB" id="430300at2759"/>
<dbReference type="SUPFAM" id="SSF103473">
    <property type="entry name" value="MFS general substrate transporter"/>
    <property type="match status" value="1"/>
</dbReference>
<dbReference type="Gene3D" id="1.20.1250.20">
    <property type="entry name" value="MFS general substrate transporter like domains"/>
    <property type="match status" value="1"/>
</dbReference>
<dbReference type="Proteomes" id="UP001153709">
    <property type="component" value="Chromosome 5"/>
</dbReference>
<gene>
    <name evidence="7" type="ORF">DIABBA_LOCUS8127</name>
</gene>
<comment type="subcellular location">
    <subcellularLocation>
        <location evidence="1">Membrane</location>
        <topology evidence="1">Multi-pass membrane protein</topology>
    </subcellularLocation>
</comment>
<dbReference type="PROSITE" id="PS50850">
    <property type="entry name" value="MFS"/>
    <property type="match status" value="1"/>
</dbReference>
<sequence>MAFKRRLIEVPLLFTFFALELLGPIGTNLTLYRTCYIILGYNETDCAFLGNTENSTYNDLQKKVQPTVNVISTVNSIVTQVFGLIICLFAGQWSDKFGRKPILLVSQIGQFFSYLIMALFSAIPYINPWFFMLSSIPSMITGGIPTVLVTILSYISDISTDETRGMRMAMMEGMLGAGVLFGSLSSSYLYYATNYPSMYGIAAGIIGLNIIYIYFFLSESLENIEHEKSWKDIFKPSDLKGMAHVMTKPREKFNRAIILLLTVIMILNIFIFYGDGKTYLFLMGKFNWNLQHYTIFNSATVIISVIGTLGGTYLFKKLGVTESVVILLGLMCAFNGDFVRGIATEDFQIYFVAGLKFISGIVNPQCRTLISKLVPVDEIGKVFALIMVAEFIISIGASPFYTFIYNATVYTDPGFYNFISAGLFGVDIIIILIIMLLENKTSLTYKEVNTEEPQITPESLSETF</sequence>
<feature type="transmembrane region" description="Helical" evidence="5">
    <location>
        <begin position="70"/>
        <end position="90"/>
    </location>
</feature>
<feature type="transmembrane region" description="Helical" evidence="5">
    <location>
        <begin position="294"/>
        <end position="315"/>
    </location>
</feature>
<feature type="transmembrane region" description="Helical" evidence="5">
    <location>
        <begin position="382"/>
        <end position="403"/>
    </location>
</feature>
<keyword evidence="4 5" id="KW-0472">Membrane</keyword>
<dbReference type="PANTHER" id="PTHR23507:SF39">
    <property type="entry name" value="GH23453P-RELATED"/>
    <property type="match status" value="1"/>
</dbReference>
<evidence type="ECO:0000256" key="3">
    <source>
        <dbReference type="ARBA" id="ARBA00022989"/>
    </source>
</evidence>
<feature type="domain" description="Major facilitator superfamily (MFS) profile" evidence="6">
    <location>
        <begin position="12"/>
        <end position="440"/>
    </location>
</feature>
<accession>A0A9N9SYB9</accession>
<proteinExistence type="predicted"/>
<feature type="transmembrane region" description="Helical" evidence="5">
    <location>
        <begin position="129"/>
        <end position="152"/>
    </location>
</feature>
<feature type="transmembrane region" description="Helical" evidence="5">
    <location>
        <begin position="197"/>
        <end position="217"/>
    </location>
</feature>
<dbReference type="InterPro" id="IPR036259">
    <property type="entry name" value="MFS_trans_sf"/>
</dbReference>
<dbReference type="Pfam" id="PF07690">
    <property type="entry name" value="MFS_1"/>
    <property type="match status" value="1"/>
</dbReference>
<reference evidence="7" key="1">
    <citation type="submission" date="2022-01" db="EMBL/GenBank/DDBJ databases">
        <authorList>
            <person name="King R."/>
        </authorList>
    </citation>
    <scope>NUCLEOTIDE SEQUENCE</scope>
</reference>
<feature type="transmembrane region" description="Helical" evidence="5">
    <location>
        <begin position="256"/>
        <end position="274"/>
    </location>
</feature>
<keyword evidence="2 5" id="KW-0812">Transmembrane</keyword>
<evidence type="ECO:0000259" key="6">
    <source>
        <dbReference type="PROSITE" id="PS50850"/>
    </source>
</evidence>
<evidence type="ECO:0000256" key="1">
    <source>
        <dbReference type="ARBA" id="ARBA00004141"/>
    </source>
</evidence>
<dbReference type="PROSITE" id="PS00216">
    <property type="entry name" value="SUGAR_TRANSPORT_1"/>
    <property type="match status" value="1"/>
</dbReference>
<evidence type="ECO:0000256" key="4">
    <source>
        <dbReference type="ARBA" id="ARBA00023136"/>
    </source>
</evidence>
<organism evidence="7 8">
    <name type="scientific">Diabrotica balteata</name>
    <name type="common">Banded cucumber beetle</name>
    <dbReference type="NCBI Taxonomy" id="107213"/>
    <lineage>
        <taxon>Eukaryota</taxon>
        <taxon>Metazoa</taxon>
        <taxon>Ecdysozoa</taxon>
        <taxon>Arthropoda</taxon>
        <taxon>Hexapoda</taxon>
        <taxon>Insecta</taxon>
        <taxon>Pterygota</taxon>
        <taxon>Neoptera</taxon>
        <taxon>Endopterygota</taxon>
        <taxon>Coleoptera</taxon>
        <taxon>Polyphaga</taxon>
        <taxon>Cucujiformia</taxon>
        <taxon>Chrysomeloidea</taxon>
        <taxon>Chrysomelidae</taxon>
        <taxon>Galerucinae</taxon>
        <taxon>Diabroticina</taxon>
        <taxon>Diabroticites</taxon>
        <taxon>Diabrotica</taxon>
    </lineage>
</organism>
<name>A0A9N9SYB9_DIABA</name>
<evidence type="ECO:0000256" key="5">
    <source>
        <dbReference type="SAM" id="Phobius"/>
    </source>
</evidence>
<evidence type="ECO:0000313" key="8">
    <source>
        <dbReference type="Proteomes" id="UP001153709"/>
    </source>
</evidence>
<feature type="transmembrane region" description="Helical" evidence="5">
    <location>
        <begin position="12"/>
        <end position="32"/>
    </location>
</feature>
<feature type="transmembrane region" description="Helical" evidence="5">
    <location>
        <begin position="173"/>
        <end position="191"/>
    </location>
</feature>
<dbReference type="PANTHER" id="PTHR23507">
    <property type="entry name" value="ZGC:174356"/>
    <property type="match status" value="1"/>
</dbReference>
<dbReference type="AlphaFoldDB" id="A0A9N9SYB9"/>